<gene>
    <name evidence="1" type="ORF">EXIGLDRAFT_728047</name>
</gene>
<name>A0A165D3H5_EXIGL</name>
<reference evidence="1 2" key="1">
    <citation type="journal article" date="2016" name="Mol. Biol. Evol.">
        <title>Comparative Genomics of Early-Diverging Mushroom-Forming Fungi Provides Insights into the Origins of Lignocellulose Decay Capabilities.</title>
        <authorList>
            <person name="Nagy L.G."/>
            <person name="Riley R."/>
            <person name="Tritt A."/>
            <person name="Adam C."/>
            <person name="Daum C."/>
            <person name="Floudas D."/>
            <person name="Sun H."/>
            <person name="Yadav J.S."/>
            <person name="Pangilinan J."/>
            <person name="Larsson K.H."/>
            <person name="Matsuura K."/>
            <person name="Barry K."/>
            <person name="Labutti K."/>
            <person name="Kuo R."/>
            <person name="Ohm R.A."/>
            <person name="Bhattacharya S.S."/>
            <person name="Shirouzu T."/>
            <person name="Yoshinaga Y."/>
            <person name="Martin F.M."/>
            <person name="Grigoriev I.V."/>
            <person name="Hibbett D.S."/>
        </authorList>
    </citation>
    <scope>NUCLEOTIDE SEQUENCE [LARGE SCALE GENOMIC DNA]</scope>
    <source>
        <strain evidence="1 2">HHB12029</strain>
    </source>
</reference>
<sequence>MLSSLHVQVRISPRPVRRRTRATVYIILSWECTAALPQHTTLRLRGSIPRVARSVLVARRARLVTGYPFRARLCSKLTAYERAAALARNDAVTDDELTRSLVSAPPAVLSPQLSDSTSLWKVHRARCVYAPQTLLMYKTCRPTFRVLRSVLVWLGFDLDLIARTRDKGFLQRISTHRNFVCSDTIFAIHASVTTH</sequence>
<keyword evidence="2" id="KW-1185">Reference proteome</keyword>
<evidence type="ECO:0000313" key="1">
    <source>
        <dbReference type="EMBL" id="KZV83702.1"/>
    </source>
</evidence>
<dbReference type="EMBL" id="KV426258">
    <property type="protein sequence ID" value="KZV83702.1"/>
    <property type="molecule type" value="Genomic_DNA"/>
</dbReference>
<proteinExistence type="predicted"/>
<dbReference type="Proteomes" id="UP000077266">
    <property type="component" value="Unassembled WGS sequence"/>
</dbReference>
<protein>
    <submittedName>
        <fullName evidence="1">Uncharacterized protein</fullName>
    </submittedName>
</protein>
<organism evidence="1 2">
    <name type="scientific">Exidia glandulosa HHB12029</name>
    <dbReference type="NCBI Taxonomy" id="1314781"/>
    <lineage>
        <taxon>Eukaryota</taxon>
        <taxon>Fungi</taxon>
        <taxon>Dikarya</taxon>
        <taxon>Basidiomycota</taxon>
        <taxon>Agaricomycotina</taxon>
        <taxon>Agaricomycetes</taxon>
        <taxon>Auriculariales</taxon>
        <taxon>Exidiaceae</taxon>
        <taxon>Exidia</taxon>
    </lineage>
</organism>
<dbReference type="AlphaFoldDB" id="A0A165D3H5"/>
<evidence type="ECO:0000313" key="2">
    <source>
        <dbReference type="Proteomes" id="UP000077266"/>
    </source>
</evidence>
<accession>A0A165D3H5</accession>
<dbReference type="InParanoid" id="A0A165D3H5"/>